<dbReference type="Gene3D" id="3.40.50.300">
    <property type="entry name" value="P-loop containing nucleotide triphosphate hydrolases"/>
    <property type="match status" value="1"/>
</dbReference>
<dbReference type="GO" id="GO:0005524">
    <property type="term" value="F:ATP binding"/>
    <property type="evidence" value="ECO:0007669"/>
    <property type="project" value="UniProtKB-KW"/>
</dbReference>
<dbReference type="Pfam" id="PF00005">
    <property type="entry name" value="ABC_tran"/>
    <property type="match status" value="1"/>
</dbReference>
<evidence type="ECO:0000256" key="1">
    <source>
        <dbReference type="ARBA" id="ARBA00004651"/>
    </source>
</evidence>
<dbReference type="SUPFAM" id="SSF90123">
    <property type="entry name" value="ABC transporter transmembrane region"/>
    <property type="match status" value="1"/>
</dbReference>
<keyword evidence="6" id="KW-0067">ATP-binding</keyword>
<feature type="domain" description="ABC transporter" evidence="11">
    <location>
        <begin position="380"/>
        <end position="615"/>
    </location>
</feature>
<dbReference type="Pfam" id="PF00664">
    <property type="entry name" value="ABC_membrane"/>
    <property type="match status" value="1"/>
</dbReference>
<dbReference type="Proteomes" id="UP000247832">
    <property type="component" value="Unassembled WGS sequence"/>
</dbReference>
<feature type="transmembrane region" description="Helical" evidence="10">
    <location>
        <begin position="46"/>
        <end position="68"/>
    </location>
</feature>
<evidence type="ECO:0000313" key="13">
    <source>
        <dbReference type="EMBL" id="PYI68983.1"/>
    </source>
</evidence>
<evidence type="ECO:0000256" key="9">
    <source>
        <dbReference type="ARBA" id="ARBA00061644"/>
    </source>
</evidence>
<feature type="transmembrane region" description="Helical" evidence="10">
    <location>
        <begin position="263"/>
        <end position="285"/>
    </location>
</feature>
<dbReference type="RefSeq" id="WP_110499732.1">
    <property type="nucleotide sequence ID" value="NZ_QJVD01000003.1"/>
</dbReference>
<dbReference type="InterPro" id="IPR027417">
    <property type="entry name" value="P-loop_NTPase"/>
</dbReference>
<proteinExistence type="inferred from homology"/>
<dbReference type="PROSITE" id="PS50893">
    <property type="entry name" value="ABC_TRANSPORTER_2"/>
    <property type="match status" value="1"/>
</dbReference>
<evidence type="ECO:0000256" key="2">
    <source>
        <dbReference type="ARBA" id="ARBA00022448"/>
    </source>
</evidence>
<comment type="caution">
    <text evidence="13">The sequence shown here is derived from an EMBL/GenBank/DDBJ whole genome shotgun (WGS) entry which is preliminary data.</text>
</comment>
<dbReference type="GO" id="GO:0005886">
    <property type="term" value="C:plasma membrane"/>
    <property type="evidence" value="ECO:0007669"/>
    <property type="project" value="UniProtKB-SubCell"/>
</dbReference>
<feature type="domain" description="ABC transmembrane type-1" evidence="12">
    <location>
        <begin position="44"/>
        <end position="328"/>
    </location>
</feature>
<evidence type="ECO:0000259" key="12">
    <source>
        <dbReference type="PROSITE" id="PS50929"/>
    </source>
</evidence>
<evidence type="ECO:0000256" key="7">
    <source>
        <dbReference type="ARBA" id="ARBA00022989"/>
    </source>
</evidence>
<keyword evidence="7 10" id="KW-1133">Transmembrane helix</keyword>
<dbReference type="InterPro" id="IPR003593">
    <property type="entry name" value="AAA+_ATPase"/>
</dbReference>
<keyword evidence="8 10" id="KW-0472">Membrane</keyword>
<dbReference type="AlphaFoldDB" id="A0A2V5LGD8"/>
<dbReference type="GO" id="GO:0016887">
    <property type="term" value="F:ATP hydrolysis activity"/>
    <property type="evidence" value="ECO:0007669"/>
    <property type="project" value="InterPro"/>
</dbReference>
<evidence type="ECO:0000256" key="8">
    <source>
        <dbReference type="ARBA" id="ARBA00023136"/>
    </source>
</evidence>
<comment type="subcellular location">
    <subcellularLocation>
        <location evidence="1">Cell membrane</location>
        <topology evidence="1">Multi-pass membrane protein</topology>
    </subcellularLocation>
</comment>
<accession>A0A2V5LGD8</accession>
<evidence type="ECO:0000256" key="4">
    <source>
        <dbReference type="ARBA" id="ARBA00022692"/>
    </source>
</evidence>
<comment type="similarity">
    <text evidence="9">Belongs to the ABC transporter superfamily. Lipid exporter (TC 3.A.1.106) family.</text>
</comment>
<dbReference type="SMART" id="SM00382">
    <property type="entry name" value="AAA"/>
    <property type="match status" value="1"/>
</dbReference>
<dbReference type="InterPro" id="IPR011527">
    <property type="entry name" value="ABC1_TM_dom"/>
</dbReference>
<evidence type="ECO:0000256" key="3">
    <source>
        <dbReference type="ARBA" id="ARBA00022475"/>
    </source>
</evidence>
<reference evidence="13 14" key="1">
    <citation type="submission" date="2018-05" db="EMBL/GenBank/DDBJ databases">
        <title>Genetic diversity of glacier-inhabiting Cryobacterium bacteria in China and description of Cryobacterium mengkeensis sp. nov. and Arthrobacter glacialis sp. nov.</title>
        <authorList>
            <person name="Liu Q."/>
            <person name="Xin Y.-H."/>
        </authorList>
    </citation>
    <scope>NUCLEOTIDE SEQUENCE [LARGE SCALE GENOMIC DNA]</scope>
    <source>
        <strain evidence="13 14">LI2</strain>
    </source>
</reference>
<evidence type="ECO:0000313" key="14">
    <source>
        <dbReference type="Proteomes" id="UP000247832"/>
    </source>
</evidence>
<dbReference type="InterPro" id="IPR039421">
    <property type="entry name" value="Type_1_exporter"/>
</dbReference>
<dbReference type="PANTHER" id="PTHR43394">
    <property type="entry name" value="ATP-DEPENDENT PERMEASE MDL1, MITOCHONDRIAL"/>
    <property type="match status" value="1"/>
</dbReference>
<dbReference type="Gene3D" id="1.20.1560.10">
    <property type="entry name" value="ABC transporter type 1, transmembrane domain"/>
    <property type="match status" value="1"/>
</dbReference>
<feature type="transmembrane region" description="Helical" evidence="10">
    <location>
        <begin position="80"/>
        <end position="104"/>
    </location>
</feature>
<dbReference type="OrthoDB" id="9806127at2"/>
<dbReference type="InterPro" id="IPR036640">
    <property type="entry name" value="ABC1_TM_sf"/>
</dbReference>
<dbReference type="CDD" id="cd18550">
    <property type="entry name" value="ABC_6TM_exporter_like"/>
    <property type="match status" value="1"/>
</dbReference>
<evidence type="ECO:0000256" key="10">
    <source>
        <dbReference type="SAM" id="Phobius"/>
    </source>
</evidence>
<evidence type="ECO:0000256" key="5">
    <source>
        <dbReference type="ARBA" id="ARBA00022741"/>
    </source>
</evidence>
<name>A0A2V5LGD8_9MICC</name>
<keyword evidence="4 10" id="KW-0812">Transmembrane</keyword>
<dbReference type="InterPro" id="IPR003439">
    <property type="entry name" value="ABC_transporter-like_ATP-bd"/>
</dbReference>
<keyword evidence="3" id="KW-1003">Cell membrane</keyword>
<organism evidence="13 14">
    <name type="scientific">Arthrobacter livingstonensis</name>
    <dbReference type="NCBI Taxonomy" id="670078"/>
    <lineage>
        <taxon>Bacteria</taxon>
        <taxon>Bacillati</taxon>
        <taxon>Actinomycetota</taxon>
        <taxon>Actinomycetes</taxon>
        <taxon>Micrococcales</taxon>
        <taxon>Micrococcaceae</taxon>
        <taxon>Arthrobacter</taxon>
    </lineage>
</organism>
<dbReference type="PANTHER" id="PTHR43394:SF1">
    <property type="entry name" value="ATP-BINDING CASSETTE SUB-FAMILY B MEMBER 10, MITOCHONDRIAL"/>
    <property type="match status" value="1"/>
</dbReference>
<feature type="transmembrane region" description="Helical" evidence="10">
    <location>
        <begin position="169"/>
        <end position="195"/>
    </location>
</feature>
<protein>
    <submittedName>
        <fullName evidence="13">ABC transporter</fullName>
    </submittedName>
</protein>
<evidence type="ECO:0000259" key="11">
    <source>
        <dbReference type="PROSITE" id="PS50893"/>
    </source>
</evidence>
<keyword evidence="5" id="KW-0547">Nucleotide-binding</keyword>
<gene>
    <name evidence="13" type="ORF">CVV68_04065</name>
</gene>
<dbReference type="FunFam" id="3.40.50.300:FF:000299">
    <property type="entry name" value="ABC transporter ATP-binding protein/permease"/>
    <property type="match status" value="1"/>
</dbReference>
<dbReference type="GO" id="GO:0015421">
    <property type="term" value="F:ABC-type oligopeptide transporter activity"/>
    <property type="evidence" value="ECO:0007669"/>
    <property type="project" value="TreeGrafter"/>
</dbReference>
<dbReference type="PROSITE" id="PS00211">
    <property type="entry name" value="ABC_TRANSPORTER_1"/>
    <property type="match status" value="1"/>
</dbReference>
<keyword evidence="2" id="KW-0813">Transport</keyword>
<dbReference type="EMBL" id="QJVD01000003">
    <property type="protein sequence ID" value="PYI68983.1"/>
    <property type="molecule type" value="Genomic_DNA"/>
</dbReference>
<dbReference type="SUPFAM" id="SSF52540">
    <property type="entry name" value="P-loop containing nucleoside triphosphate hydrolases"/>
    <property type="match status" value="1"/>
</dbReference>
<evidence type="ECO:0000256" key="6">
    <source>
        <dbReference type="ARBA" id="ARBA00022840"/>
    </source>
</evidence>
<keyword evidence="14" id="KW-1185">Reference proteome</keyword>
<dbReference type="PROSITE" id="PS50929">
    <property type="entry name" value="ABC_TM1F"/>
    <property type="match status" value="1"/>
</dbReference>
<dbReference type="InterPro" id="IPR017871">
    <property type="entry name" value="ABC_transporter-like_CS"/>
</dbReference>
<sequence>MSMEGAAWSSLWSTMRSSKSNAGISKDTLRRTVAFAKPYSRKLLVFVVLSVISAALAVATPVLAGRVVNAIVAKAAVDVVVNLALLIALVAVLDAGLSLVIRWISANLGEGVILDLRTAVFNHVQRMPIAFFTRTRTGALVSRLNNDVIGAQQAFSGTLSGIVSNSVQLVLTLIVMLNTSWLVTLLALVLLPIFLMPARRFGSRLAGLRREAADLNADMSTQMTERFSAPGATLVKLFGRPAEESREFSSRANRVRDIGVRTAVMQFVFFSALMLVSSLALALVYGLGGALAIGGTLNAGDVVVLALLLTRLYAPLTALANARVDIMSALVSFDRVFEILDLKPLIKEKELTVALPAGPLGVEFSGVRFAYPSADKVSLASLEDVAVLDTRGGEEVLHGISFRAEPGQTIALVGSSGAGKSTIAQLLSRLYDVDSGAVRIGGVDVRDLSFDGLRAGIGMVTQDGHLFHESIRSNLRLAKPTATDGEIWDVLGRARLEDFARALPDGLDTVVGERGYRLSGGERQRLTIARLLLVQPAVVILDEATAALDSTNEAAVQSALGEALEGRTAVVIAHRLSTIRSADSILVIEAGQIVEHGTHDELIVRGGRYAELHDTQFAQAVAAVADAAIPEEG</sequence>